<accession>A0A0B8ZG83</accession>
<feature type="domain" description="Transglycosylase SLT" evidence="4">
    <location>
        <begin position="106"/>
        <end position="196"/>
    </location>
</feature>
<dbReference type="PANTHER" id="PTHR37423">
    <property type="entry name" value="SOLUBLE LYTIC MUREIN TRANSGLYCOSYLASE-RELATED"/>
    <property type="match status" value="1"/>
</dbReference>
<dbReference type="CDD" id="cd00254">
    <property type="entry name" value="LT-like"/>
    <property type="match status" value="1"/>
</dbReference>
<proteinExistence type="inferred from homology"/>
<evidence type="ECO:0000256" key="3">
    <source>
        <dbReference type="SAM" id="SignalP"/>
    </source>
</evidence>
<reference evidence="5 6" key="1">
    <citation type="submission" date="2014-10" db="EMBL/GenBank/DDBJ databases">
        <title>Draft genome sequence of Novosphingobium subterraneum DSM 12447.</title>
        <authorList>
            <person name="Gan H.M."/>
            <person name="Gan H.Y."/>
            <person name="Savka M.A."/>
        </authorList>
    </citation>
    <scope>NUCLEOTIDE SEQUENCE [LARGE SCALE GENOMIC DNA]</scope>
    <source>
        <strain evidence="5 6">DSM 12447</strain>
    </source>
</reference>
<evidence type="ECO:0000313" key="5">
    <source>
        <dbReference type="EMBL" id="KHS45264.1"/>
    </source>
</evidence>
<evidence type="ECO:0000313" key="6">
    <source>
        <dbReference type="Proteomes" id="UP000031338"/>
    </source>
</evidence>
<dbReference type="Pfam" id="PF01464">
    <property type="entry name" value="SLT"/>
    <property type="match status" value="1"/>
</dbReference>
<evidence type="ECO:0000256" key="1">
    <source>
        <dbReference type="ARBA" id="ARBA00007734"/>
    </source>
</evidence>
<dbReference type="SUPFAM" id="SSF53955">
    <property type="entry name" value="Lysozyme-like"/>
    <property type="match status" value="1"/>
</dbReference>
<dbReference type="RefSeq" id="WP_082013393.1">
    <property type="nucleotide sequence ID" value="NZ_JRVC01000013.1"/>
</dbReference>
<dbReference type="InterPro" id="IPR008258">
    <property type="entry name" value="Transglycosylase_SLT_dom_1"/>
</dbReference>
<dbReference type="STRING" id="48936.NJ75_02853"/>
<sequence length="256" mass="27702">MLRYLALGLAALGFAPSAHAQSVELMVFAPTTSANVDDLRKSRSASSSSSPVDGSLRFFLRTTADPRTTPAQYQPASSSCPSAPYVPAPWLSAKVERRRQMHFAAIAKAACEFRISPSLLEAVVAQESGYRTLAISRAGAKGLTQIMPGTADAMGVARPFEPMSNLRGGARYLRNQLVRFRRIDLALAAYNAGPERRALSEGRIPNISETETYVRSVLNNWERIARHALHGEILQRQTLRASGPSTGSAAVLATFK</sequence>
<comment type="similarity">
    <text evidence="2">Belongs to the virb1 family.</text>
</comment>
<dbReference type="PANTHER" id="PTHR37423:SF2">
    <property type="entry name" value="MEMBRANE-BOUND LYTIC MUREIN TRANSGLYCOSYLASE C"/>
    <property type="match status" value="1"/>
</dbReference>
<gene>
    <name evidence="5" type="ORF">NJ75_02853</name>
</gene>
<dbReference type="EMBL" id="JRVC01000013">
    <property type="protein sequence ID" value="KHS45264.1"/>
    <property type="molecule type" value="Genomic_DNA"/>
</dbReference>
<name>A0A0B8ZG83_9SPHN</name>
<feature type="chain" id="PRO_5002127000" evidence="3">
    <location>
        <begin position="21"/>
        <end position="256"/>
    </location>
</feature>
<evidence type="ECO:0000259" key="4">
    <source>
        <dbReference type="Pfam" id="PF01464"/>
    </source>
</evidence>
<evidence type="ECO:0000256" key="2">
    <source>
        <dbReference type="ARBA" id="ARBA00009387"/>
    </source>
</evidence>
<comment type="similarity">
    <text evidence="1">Belongs to the transglycosylase Slt family.</text>
</comment>
<keyword evidence="3" id="KW-0732">Signal</keyword>
<dbReference type="AlphaFoldDB" id="A0A0B8ZG83"/>
<feature type="signal peptide" evidence="3">
    <location>
        <begin position="1"/>
        <end position="20"/>
    </location>
</feature>
<dbReference type="InterPro" id="IPR023346">
    <property type="entry name" value="Lysozyme-like_dom_sf"/>
</dbReference>
<dbReference type="Proteomes" id="UP000031338">
    <property type="component" value="Unassembled WGS sequence"/>
</dbReference>
<protein>
    <submittedName>
        <fullName evidence="5">Lytic transglycosylase catalytic subunit subunit</fullName>
    </submittedName>
</protein>
<keyword evidence="6" id="KW-1185">Reference proteome</keyword>
<organism evidence="5 6">
    <name type="scientific">Novosphingobium subterraneum</name>
    <dbReference type="NCBI Taxonomy" id="48936"/>
    <lineage>
        <taxon>Bacteria</taxon>
        <taxon>Pseudomonadati</taxon>
        <taxon>Pseudomonadota</taxon>
        <taxon>Alphaproteobacteria</taxon>
        <taxon>Sphingomonadales</taxon>
        <taxon>Sphingomonadaceae</taxon>
        <taxon>Novosphingobium</taxon>
    </lineage>
</organism>
<dbReference type="Gene3D" id="1.10.530.10">
    <property type="match status" value="1"/>
</dbReference>
<comment type="caution">
    <text evidence="5">The sequence shown here is derived from an EMBL/GenBank/DDBJ whole genome shotgun (WGS) entry which is preliminary data.</text>
</comment>